<dbReference type="GO" id="GO:0005886">
    <property type="term" value="C:plasma membrane"/>
    <property type="evidence" value="ECO:0007669"/>
    <property type="project" value="TreeGrafter"/>
</dbReference>
<dbReference type="PRINTS" id="PR00344">
    <property type="entry name" value="BCTRLSENSOR"/>
</dbReference>
<keyword evidence="7" id="KW-1133">Transmembrane helix</keyword>
<dbReference type="InterPro" id="IPR004358">
    <property type="entry name" value="Sig_transdc_His_kin-like_C"/>
</dbReference>
<keyword evidence="4" id="KW-0808">Transferase</keyword>
<evidence type="ECO:0000256" key="4">
    <source>
        <dbReference type="ARBA" id="ARBA00022679"/>
    </source>
</evidence>
<dbReference type="SMART" id="SM00388">
    <property type="entry name" value="HisKA"/>
    <property type="match status" value="1"/>
</dbReference>
<dbReference type="RefSeq" id="WP_184332745.1">
    <property type="nucleotide sequence ID" value="NZ_JACHHZ010000003.1"/>
</dbReference>
<comment type="caution">
    <text evidence="10">The sequence shown here is derived from an EMBL/GenBank/DDBJ whole genome shotgun (WGS) entry which is preliminary data.</text>
</comment>
<dbReference type="InterPro" id="IPR005467">
    <property type="entry name" value="His_kinase_dom"/>
</dbReference>
<feature type="domain" description="Histidine kinase" evidence="8">
    <location>
        <begin position="223"/>
        <end position="435"/>
    </location>
</feature>
<evidence type="ECO:0000256" key="2">
    <source>
        <dbReference type="ARBA" id="ARBA00012438"/>
    </source>
</evidence>
<dbReference type="Pfam" id="PF00512">
    <property type="entry name" value="HisKA"/>
    <property type="match status" value="1"/>
</dbReference>
<dbReference type="SMART" id="SM00387">
    <property type="entry name" value="HATPase_c"/>
    <property type="match status" value="1"/>
</dbReference>
<accession>A0A841HNL1</accession>
<dbReference type="EC" id="2.7.13.3" evidence="2"/>
<name>A0A841HNL1_9GAMM</name>
<dbReference type="PROSITE" id="PS50109">
    <property type="entry name" value="HIS_KIN"/>
    <property type="match status" value="1"/>
</dbReference>
<feature type="transmembrane region" description="Helical" evidence="7">
    <location>
        <begin position="48"/>
        <end position="69"/>
    </location>
</feature>
<evidence type="ECO:0000259" key="9">
    <source>
        <dbReference type="PROSITE" id="PS50110"/>
    </source>
</evidence>
<evidence type="ECO:0000256" key="1">
    <source>
        <dbReference type="ARBA" id="ARBA00000085"/>
    </source>
</evidence>
<sequence>MQLSDRIRAEQIRSIYRNTPPGLFGTLLAITFLTLVLVHIDAVAVDRAMVLIGVMAAQTGARGFLYRAYLRAVPDSSEWRFWARWFTVGATVGGLTIGAGSIWIMSHGRVDLQLVSLLLIFAITSGAVSAFAAYLPAFISFFVSISVPPLLWLLSQGEVIHTALAVLYLVWFISIAEQARRSSAAFIDAVRLRLENIDLVEGLRREKAAAEQANAAKSRFLAAASHDLRQPVHALSLFVAALRPRSMDDEARNLLDHIDGSVRAMSGLFGGLLDISRLDAGVVEVNKEAVAVEPLLDRVCRDYEVQARAKGLQLRVRKCSAFVESDALLLERILRNIIANAVAYTDRGRVLVGCRRGRTLRIQVWDTGRGIPQAEQEHIFQEFYQLGNPERDRTKGVGLGLAIVRRLTTLLDHPLTVRSIAGRGSLFEIKVPLGEARAETTASTGRFLNPFQGQGSGLVLVIDDELAIQLAMKSLLESWGYEVLAAGSCDEMLERIATHRTVPRLIICDYRLRDNESGPAVIERLRSEYNDEIPGMLITGDTAPDRIREAQESGFLLLHKPVPNSRLRASIAHLIDSRETAAV</sequence>
<feature type="transmembrane region" description="Helical" evidence="7">
    <location>
        <begin position="150"/>
        <end position="173"/>
    </location>
</feature>
<keyword evidence="7" id="KW-0812">Transmembrane</keyword>
<feature type="domain" description="Response regulatory" evidence="9">
    <location>
        <begin position="458"/>
        <end position="575"/>
    </location>
</feature>
<evidence type="ECO:0000259" key="8">
    <source>
        <dbReference type="PROSITE" id="PS50109"/>
    </source>
</evidence>
<proteinExistence type="predicted"/>
<dbReference type="SUPFAM" id="SSF47384">
    <property type="entry name" value="Homodimeric domain of signal transducing histidine kinase"/>
    <property type="match status" value="1"/>
</dbReference>
<gene>
    <name evidence="10" type="ORF">HNQ60_002810</name>
</gene>
<evidence type="ECO:0000256" key="6">
    <source>
        <dbReference type="PROSITE-ProRule" id="PRU00169"/>
    </source>
</evidence>
<dbReference type="EMBL" id="JACHHZ010000003">
    <property type="protein sequence ID" value="MBB6093929.1"/>
    <property type="molecule type" value="Genomic_DNA"/>
</dbReference>
<dbReference type="Pfam" id="PF02518">
    <property type="entry name" value="HATPase_c"/>
    <property type="match status" value="1"/>
</dbReference>
<feature type="modified residue" description="4-aspartylphosphate" evidence="6">
    <location>
        <position position="509"/>
    </location>
</feature>
<keyword evidence="11" id="KW-1185">Reference proteome</keyword>
<dbReference type="FunFam" id="3.30.565.10:FF:000049">
    <property type="entry name" value="Two-component sensor histidine kinase"/>
    <property type="match status" value="1"/>
</dbReference>
<dbReference type="InterPro" id="IPR036097">
    <property type="entry name" value="HisK_dim/P_sf"/>
</dbReference>
<organism evidence="10 11">
    <name type="scientific">Povalibacter uvarum</name>
    <dbReference type="NCBI Taxonomy" id="732238"/>
    <lineage>
        <taxon>Bacteria</taxon>
        <taxon>Pseudomonadati</taxon>
        <taxon>Pseudomonadota</taxon>
        <taxon>Gammaproteobacteria</taxon>
        <taxon>Steroidobacterales</taxon>
        <taxon>Steroidobacteraceae</taxon>
        <taxon>Povalibacter</taxon>
    </lineage>
</organism>
<dbReference type="SUPFAM" id="SSF52172">
    <property type="entry name" value="CheY-like"/>
    <property type="match status" value="1"/>
</dbReference>
<dbReference type="InterPro" id="IPR011006">
    <property type="entry name" value="CheY-like_superfamily"/>
</dbReference>
<dbReference type="Proteomes" id="UP000588068">
    <property type="component" value="Unassembled WGS sequence"/>
</dbReference>
<keyword evidence="3 6" id="KW-0597">Phosphoprotein</keyword>
<dbReference type="InterPro" id="IPR001789">
    <property type="entry name" value="Sig_transdc_resp-reg_receiver"/>
</dbReference>
<dbReference type="SMART" id="SM00448">
    <property type="entry name" value="REC"/>
    <property type="match status" value="1"/>
</dbReference>
<dbReference type="GO" id="GO:0009927">
    <property type="term" value="F:histidine phosphotransfer kinase activity"/>
    <property type="evidence" value="ECO:0007669"/>
    <property type="project" value="TreeGrafter"/>
</dbReference>
<evidence type="ECO:0000256" key="7">
    <source>
        <dbReference type="SAM" id="Phobius"/>
    </source>
</evidence>
<dbReference type="CDD" id="cd00082">
    <property type="entry name" value="HisKA"/>
    <property type="match status" value="1"/>
</dbReference>
<protein>
    <recommendedName>
        <fullName evidence="2">histidine kinase</fullName>
        <ecNumber evidence="2">2.7.13.3</ecNumber>
    </recommendedName>
</protein>
<dbReference type="PANTHER" id="PTHR43047">
    <property type="entry name" value="TWO-COMPONENT HISTIDINE PROTEIN KINASE"/>
    <property type="match status" value="1"/>
</dbReference>
<evidence type="ECO:0000256" key="5">
    <source>
        <dbReference type="ARBA" id="ARBA00022777"/>
    </source>
</evidence>
<dbReference type="InterPro" id="IPR036890">
    <property type="entry name" value="HATPase_C_sf"/>
</dbReference>
<reference evidence="10 11" key="1">
    <citation type="submission" date="2020-08" db="EMBL/GenBank/DDBJ databases">
        <title>Genomic Encyclopedia of Type Strains, Phase IV (KMG-IV): sequencing the most valuable type-strain genomes for metagenomic binning, comparative biology and taxonomic classification.</title>
        <authorList>
            <person name="Goeker M."/>
        </authorList>
    </citation>
    <scope>NUCLEOTIDE SEQUENCE [LARGE SCALE GENOMIC DNA]</scope>
    <source>
        <strain evidence="10 11">DSM 26723</strain>
    </source>
</reference>
<comment type="catalytic activity">
    <reaction evidence="1">
        <text>ATP + protein L-histidine = ADP + protein N-phospho-L-histidine.</text>
        <dbReference type="EC" id="2.7.13.3"/>
    </reaction>
</comment>
<evidence type="ECO:0000313" key="10">
    <source>
        <dbReference type="EMBL" id="MBB6093929.1"/>
    </source>
</evidence>
<dbReference type="Pfam" id="PF00072">
    <property type="entry name" value="Response_reg"/>
    <property type="match status" value="1"/>
</dbReference>
<feature type="transmembrane region" description="Helical" evidence="7">
    <location>
        <begin position="21"/>
        <end position="42"/>
    </location>
</feature>
<evidence type="ECO:0000313" key="11">
    <source>
        <dbReference type="Proteomes" id="UP000588068"/>
    </source>
</evidence>
<dbReference type="Gene3D" id="3.40.50.2300">
    <property type="match status" value="1"/>
</dbReference>
<dbReference type="SUPFAM" id="SSF55874">
    <property type="entry name" value="ATPase domain of HSP90 chaperone/DNA topoisomerase II/histidine kinase"/>
    <property type="match status" value="1"/>
</dbReference>
<keyword evidence="7" id="KW-0472">Membrane</keyword>
<dbReference type="Gene3D" id="1.10.287.130">
    <property type="match status" value="1"/>
</dbReference>
<dbReference type="CDD" id="cd00156">
    <property type="entry name" value="REC"/>
    <property type="match status" value="1"/>
</dbReference>
<feature type="transmembrane region" description="Helical" evidence="7">
    <location>
        <begin position="117"/>
        <end position="143"/>
    </location>
</feature>
<dbReference type="Gene3D" id="3.30.565.10">
    <property type="entry name" value="Histidine kinase-like ATPase, C-terminal domain"/>
    <property type="match status" value="1"/>
</dbReference>
<evidence type="ECO:0000256" key="3">
    <source>
        <dbReference type="ARBA" id="ARBA00022553"/>
    </source>
</evidence>
<dbReference type="PROSITE" id="PS50110">
    <property type="entry name" value="RESPONSE_REGULATORY"/>
    <property type="match status" value="1"/>
</dbReference>
<dbReference type="PANTHER" id="PTHR43047:SF9">
    <property type="entry name" value="HISTIDINE KINASE"/>
    <property type="match status" value="1"/>
</dbReference>
<dbReference type="GO" id="GO:0000155">
    <property type="term" value="F:phosphorelay sensor kinase activity"/>
    <property type="evidence" value="ECO:0007669"/>
    <property type="project" value="InterPro"/>
</dbReference>
<feature type="transmembrane region" description="Helical" evidence="7">
    <location>
        <begin position="81"/>
        <end position="105"/>
    </location>
</feature>
<keyword evidence="5 10" id="KW-0418">Kinase</keyword>
<dbReference type="InterPro" id="IPR003661">
    <property type="entry name" value="HisK_dim/P_dom"/>
</dbReference>
<dbReference type="InterPro" id="IPR003594">
    <property type="entry name" value="HATPase_dom"/>
</dbReference>
<dbReference type="AlphaFoldDB" id="A0A841HNL1"/>